<keyword evidence="1" id="KW-1133">Transmembrane helix</keyword>
<feature type="transmembrane region" description="Helical" evidence="1">
    <location>
        <begin position="27"/>
        <end position="46"/>
    </location>
</feature>
<keyword evidence="1" id="KW-0812">Transmembrane</keyword>
<organism evidence="2 3">
    <name type="scientific">Bodo saltans</name>
    <name type="common">Flagellated protozoan</name>
    <dbReference type="NCBI Taxonomy" id="75058"/>
    <lineage>
        <taxon>Eukaryota</taxon>
        <taxon>Discoba</taxon>
        <taxon>Euglenozoa</taxon>
        <taxon>Kinetoplastea</taxon>
        <taxon>Metakinetoplastina</taxon>
        <taxon>Eubodonida</taxon>
        <taxon>Bodonidae</taxon>
        <taxon>Bodo</taxon>
    </lineage>
</organism>
<evidence type="ECO:0000313" key="2">
    <source>
        <dbReference type="EMBL" id="CUE70805.1"/>
    </source>
</evidence>
<sequence>MGRPRHELESDESRGAKRLIQGGTREFWMFFRWGLILPLLSILYLITVRRRTYTTAKLAGAQCGSAATLVVAGAVSSLVMVWTLTSSAPNGIAVIPIIVCGAVAPLLTFFGTYSYLTLHGRQRRSSLHIILAVAVAVFAFAVMIFIVLYSLLSGMWTAM</sequence>
<proteinExistence type="predicted"/>
<keyword evidence="3" id="KW-1185">Reference proteome</keyword>
<feature type="transmembrane region" description="Helical" evidence="1">
    <location>
        <begin position="94"/>
        <end position="116"/>
    </location>
</feature>
<dbReference type="Proteomes" id="UP000051952">
    <property type="component" value="Unassembled WGS sequence"/>
</dbReference>
<evidence type="ECO:0000256" key="1">
    <source>
        <dbReference type="SAM" id="Phobius"/>
    </source>
</evidence>
<gene>
    <name evidence="2" type="ORF">BSAL_52625</name>
</gene>
<dbReference type="VEuPathDB" id="TriTrypDB:BSAL_52625"/>
<name>A0A0S4ILA1_BODSA</name>
<protein>
    <submittedName>
        <fullName evidence="2">GPI-anchored surface protein, putative</fullName>
    </submittedName>
</protein>
<evidence type="ECO:0000313" key="3">
    <source>
        <dbReference type="Proteomes" id="UP000051952"/>
    </source>
</evidence>
<accession>A0A0S4ILA1</accession>
<dbReference type="EMBL" id="CYKH01000089">
    <property type="protein sequence ID" value="CUE70805.1"/>
    <property type="molecule type" value="Genomic_DNA"/>
</dbReference>
<feature type="transmembrane region" description="Helical" evidence="1">
    <location>
        <begin position="58"/>
        <end position="82"/>
    </location>
</feature>
<reference evidence="3" key="1">
    <citation type="submission" date="2015-09" db="EMBL/GenBank/DDBJ databases">
        <authorList>
            <consortium name="Pathogen Informatics"/>
        </authorList>
    </citation>
    <scope>NUCLEOTIDE SEQUENCE [LARGE SCALE GENOMIC DNA]</scope>
    <source>
        <strain evidence="3">Lake Konstanz</strain>
    </source>
</reference>
<keyword evidence="1" id="KW-0472">Membrane</keyword>
<dbReference type="AlphaFoldDB" id="A0A0S4ILA1"/>
<feature type="transmembrane region" description="Helical" evidence="1">
    <location>
        <begin position="128"/>
        <end position="152"/>
    </location>
</feature>